<dbReference type="Proteomes" id="UP000777438">
    <property type="component" value="Unassembled WGS sequence"/>
</dbReference>
<accession>A0A9P9AM40</accession>
<name>A0A9P9AM40_9HYPO</name>
<evidence type="ECO:0000313" key="3">
    <source>
        <dbReference type="Proteomes" id="UP000777438"/>
    </source>
</evidence>
<dbReference type="EMBL" id="JAGPYM010000021">
    <property type="protein sequence ID" value="KAH6884216.1"/>
    <property type="molecule type" value="Genomic_DNA"/>
</dbReference>
<keyword evidence="3" id="KW-1185">Reference proteome</keyword>
<protein>
    <recommendedName>
        <fullName evidence="4">Infection structure specific protein</fullName>
    </recommendedName>
</protein>
<gene>
    <name evidence="2" type="ORF">B0T10DRAFT_135850</name>
</gene>
<feature type="chain" id="PRO_5040462145" description="Infection structure specific protein" evidence="1">
    <location>
        <begin position="21"/>
        <end position="189"/>
    </location>
</feature>
<evidence type="ECO:0008006" key="4">
    <source>
        <dbReference type="Google" id="ProtNLM"/>
    </source>
</evidence>
<reference evidence="2 3" key="1">
    <citation type="journal article" date="2021" name="Nat. Commun.">
        <title>Genetic determinants of endophytism in the Arabidopsis root mycobiome.</title>
        <authorList>
            <person name="Mesny F."/>
            <person name="Miyauchi S."/>
            <person name="Thiergart T."/>
            <person name="Pickel B."/>
            <person name="Atanasova L."/>
            <person name="Karlsson M."/>
            <person name="Huettel B."/>
            <person name="Barry K.W."/>
            <person name="Haridas S."/>
            <person name="Chen C."/>
            <person name="Bauer D."/>
            <person name="Andreopoulos W."/>
            <person name="Pangilinan J."/>
            <person name="LaButti K."/>
            <person name="Riley R."/>
            <person name="Lipzen A."/>
            <person name="Clum A."/>
            <person name="Drula E."/>
            <person name="Henrissat B."/>
            <person name="Kohler A."/>
            <person name="Grigoriev I.V."/>
            <person name="Martin F.M."/>
            <person name="Hacquard S."/>
        </authorList>
    </citation>
    <scope>NUCLEOTIDE SEQUENCE [LARGE SCALE GENOMIC DNA]</scope>
    <source>
        <strain evidence="2 3">MPI-CAGE-CH-0241</strain>
    </source>
</reference>
<organism evidence="2 3">
    <name type="scientific">Thelonectria olida</name>
    <dbReference type="NCBI Taxonomy" id="1576542"/>
    <lineage>
        <taxon>Eukaryota</taxon>
        <taxon>Fungi</taxon>
        <taxon>Dikarya</taxon>
        <taxon>Ascomycota</taxon>
        <taxon>Pezizomycotina</taxon>
        <taxon>Sordariomycetes</taxon>
        <taxon>Hypocreomycetidae</taxon>
        <taxon>Hypocreales</taxon>
        <taxon>Nectriaceae</taxon>
        <taxon>Thelonectria</taxon>
    </lineage>
</organism>
<sequence length="189" mass="19389">MYTSNLSLFVSALAISFTTAEPAAPEKRDAQECSTAVIGALPALNAIPTPDSSLQTFLAQQTQWTTITDTCVVPAVTGSLADDYTSWMRSFESWISEHKPELSSAFDACSDVPAVQAQLSSYGLTGAATQFCDEYTYLNAAGSATQTAAPSGNAAGTDTTNSVNAGARETGMGVAAAAAMAGFAVAGVY</sequence>
<evidence type="ECO:0000313" key="2">
    <source>
        <dbReference type="EMBL" id="KAH6884216.1"/>
    </source>
</evidence>
<dbReference type="OrthoDB" id="4845881at2759"/>
<keyword evidence="1" id="KW-0732">Signal</keyword>
<proteinExistence type="predicted"/>
<feature type="signal peptide" evidence="1">
    <location>
        <begin position="1"/>
        <end position="20"/>
    </location>
</feature>
<dbReference type="AlphaFoldDB" id="A0A9P9AM40"/>
<comment type="caution">
    <text evidence="2">The sequence shown here is derived from an EMBL/GenBank/DDBJ whole genome shotgun (WGS) entry which is preliminary data.</text>
</comment>
<evidence type="ECO:0000256" key="1">
    <source>
        <dbReference type="SAM" id="SignalP"/>
    </source>
</evidence>